<evidence type="ECO:0000313" key="3">
    <source>
        <dbReference type="Proteomes" id="UP000198937"/>
    </source>
</evidence>
<organism evidence="2 3">
    <name type="scientific">Micromonospora yangpuensis</name>
    <dbReference type="NCBI Taxonomy" id="683228"/>
    <lineage>
        <taxon>Bacteria</taxon>
        <taxon>Bacillati</taxon>
        <taxon>Actinomycetota</taxon>
        <taxon>Actinomycetes</taxon>
        <taxon>Micromonosporales</taxon>
        <taxon>Micromonosporaceae</taxon>
        <taxon>Micromonospora</taxon>
    </lineage>
</organism>
<sequence length="544" mass="59313">MRRPDTRFTALLLLAALPPAVEAFVLVKVNFISAQGLPPQITAVWPYDTYHDLRWIFVYHNSWLAFGVLMVAAILLRGLLTTGLVALAWPGEVDRPSVRWLLTRNTFLSVLVALFVSPWAVASVAASVVALSWLLIASLLPMFLLAPFLQRAAVVGPWWRGLPSWPLVGWSSLNFVLITVTGAVAWSVPKWWTVPVAGVAGILNGLLWQRTVRAAVLAPPPRLAWVPVTPLVALLVLAVPFAVPALIRLLPGGGTKVDAAVLTKPLPPTVRHAVIVLAGYGSTYDGTRPPDPNVQRFSYRGLGPTGEPLPYGSTDTFQSISSSVDLLADQVERLHRRTNRPVALIGQSQGAMVARTYLAQRRHPAVDSLAMFSPLVNAGRAYYPPPGDQTGWGVATGWQLRVIFGGVSLVRPVATGPDEPFIRSLLDDAPFYRNNLMCPVPGVRLVAFLPTATATEAPPGDYTQIPVFQQPGVHGTLLGRRQAQENLIAFITGQSIDRPRREYYLLQRISAAWQAPPLAIWINPAWQAHREPDPAFTGKVCLPN</sequence>
<keyword evidence="1" id="KW-1133">Transmembrane helix</keyword>
<dbReference type="Proteomes" id="UP000198937">
    <property type="component" value="Unassembled WGS sequence"/>
</dbReference>
<evidence type="ECO:0000256" key="1">
    <source>
        <dbReference type="SAM" id="Phobius"/>
    </source>
</evidence>
<keyword evidence="3" id="KW-1185">Reference proteome</keyword>
<proteinExistence type="predicted"/>
<evidence type="ECO:0000313" key="2">
    <source>
        <dbReference type="EMBL" id="SCL46250.1"/>
    </source>
</evidence>
<dbReference type="GO" id="GO:0004177">
    <property type="term" value="F:aminopeptidase activity"/>
    <property type="evidence" value="ECO:0007669"/>
    <property type="project" value="UniProtKB-KW"/>
</dbReference>
<dbReference type="InterPro" id="IPR029058">
    <property type="entry name" value="AB_hydrolase_fold"/>
</dbReference>
<dbReference type="EMBL" id="FMIA01000002">
    <property type="protein sequence ID" value="SCL46250.1"/>
    <property type="molecule type" value="Genomic_DNA"/>
</dbReference>
<keyword evidence="2" id="KW-0645">Protease</keyword>
<feature type="transmembrane region" description="Helical" evidence="1">
    <location>
        <begin position="101"/>
        <end position="120"/>
    </location>
</feature>
<dbReference type="SUPFAM" id="SSF53474">
    <property type="entry name" value="alpha/beta-Hydrolases"/>
    <property type="match status" value="1"/>
</dbReference>
<feature type="transmembrane region" description="Helical" evidence="1">
    <location>
        <begin position="63"/>
        <end position="89"/>
    </location>
</feature>
<feature type="transmembrane region" description="Helical" evidence="1">
    <location>
        <begin position="167"/>
        <end position="186"/>
    </location>
</feature>
<dbReference type="Gene3D" id="3.40.50.1820">
    <property type="entry name" value="alpha/beta hydrolase"/>
    <property type="match status" value="1"/>
</dbReference>
<protein>
    <submittedName>
        <fullName evidence="2">Serine aminopeptidase, S33</fullName>
    </submittedName>
</protein>
<accession>A0A1C6TWR0</accession>
<keyword evidence="1" id="KW-0812">Transmembrane</keyword>
<feature type="transmembrane region" description="Helical" evidence="1">
    <location>
        <begin position="223"/>
        <end position="247"/>
    </location>
</feature>
<dbReference type="RefSeq" id="WP_091432642.1">
    <property type="nucleotide sequence ID" value="NZ_BMMJ01000003.1"/>
</dbReference>
<dbReference type="STRING" id="683228.GA0070617_0201"/>
<name>A0A1C6TWR0_9ACTN</name>
<dbReference type="AlphaFoldDB" id="A0A1C6TWR0"/>
<gene>
    <name evidence="2" type="ORF">GA0070617_0201</name>
</gene>
<keyword evidence="1" id="KW-0472">Membrane</keyword>
<reference evidence="2 3" key="1">
    <citation type="submission" date="2016-06" db="EMBL/GenBank/DDBJ databases">
        <authorList>
            <person name="Kjaerup R.B."/>
            <person name="Dalgaard T.S."/>
            <person name="Juul-Madsen H.R."/>
        </authorList>
    </citation>
    <scope>NUCLEOTIDE SEQUENCE [LARGE SCALE GENOMIC DNA]</scope>
    <source>
        <strain evidence="2 3">DSM 45577</strain>
    </source>
</reference>
<keyword evidence="2" id="KW-0031">Aminopeptidase</keyword>
<feature type="transmembrane region" description="Helical" evidence="1">
    <location>
        <begin position="192"/>
        <end position="211"/>
    </location>
</feature>
<feature type="transmembrane region" description="Helical" evidence="1">
    <location>
        <begin position="126"/>
        <end position="146"/>
    </location>
</feature>
<keyword evidence="2" id="KW-0378">Hydrolase</keyword>
<dbReference type="OrthoDB" id="3365390at2"/>